<accession>A0A814LMP9</accession>
<dbReference type="AlphaFoldDB" id="A0A814LMP9"/>
<feature type="non-terminal residue" evidence="2">
    <location>
        <position position="85"/>
    </location>
</feature>
<reference evidence="2" key="1">
    <citation type="submission" date="2021-02" db="EMBL/GenBank/DDBJ databases">
        <authorList>
            <person name="Nowell W R."/>
        </authorList>
    </citation>
    <scope>NUCLEOTIDE SEQUENCE</scope>
    <source>
        <strain evidence="2">Ploen Becks lab</strain>
    </source>
</reference>
<evidence type="ECO:0000313" key="3">
    <source>
        <dbReference type="Proteomes" id="UP000663879"/>
    </source>
</evidence>
<sequence length="85" mass="9103">MTREGAVGKIGDSLVVGENKKGGEDTGEKHVVEAKGDNVLKTNINARSQAQGPRPKVGRLPKAQSEAAMKQNVNQTKPEHSTELR</sequence>
<comment type="caution">
    <text evidence="2">The sequence shown here is derived from an EMBL/GenBank/DDBJ whole genome shotgun (WGS) entry which is preliminary data.</text>
</comment>
<feature type="region of interest" description="Disordered" evidence="1">
    <location>
        <begin position="43"/>
        <end position="85"/>
    </location>
</feature>
<organism evidence="2 3">
    <name type="scientific">Brachionus calyciflorus</name>
    <dbReference type="NCBI Taxonomy" id="104777"/>
    <lineage>
        <taxon>Eukaryota</taxon>
        <taxon>Metazoa</taxon>
        <taxon>Spiralia</taxon>
        <taxon>Gnathifera</taxon>
        <taxon>Rotifera</taxon>
        <taxon>Eurotatoria</taxon>
        <taxon>Monogononta</taxon>
        <taxon>Pseudotrocha</taxon>
        <taxon>Ploima</taxon>
        <taxon>Brachionidae</taxon>
        <taxon>Brachionus</taxon>
    </lineage>
</organism>
<name>A0A814LMP9_9BILA</name>
<keyword evidence="3" id="KW-1185">Reference proteome</keyword>
<feature type="compositionally biased region" description="Basic and acidic residues" evidence="1">
    <location>
        <begin position="18"/>
        <end position="28"/>
    </location>
</feature>
<proteinExistence type="predicted"/>
<feature type="region of interest" description="Disordered" evidence="1">
    <location>
        <begin position="1"/>
        <end position="28"/>
    </location>
</feature>
<evidence type="ECO:0000256" key="1">
    <source>
        <dbReference type="SAM" id="MobiDB-lite"/>
    </source>
</evidence>
<protein>
    <submittedName>
        <fullName evidence="2">Uncharacterized protein</fullName>
    </submittedName>
</protein>
<evidence type="ECO:0000313" key="2">
    <source>
        <dbReference type="EMBL" id="CAF1066768.1"/>
    </source>
</evidence>
<gene>
    <name evidence="2" type="ORF">OXX778_LOCUS19535</name>
</gene>
<dbReference type="Proteomes" id="UP000663879">
    <property type="component" value="Unassembled WGS sequence"/>
</dbReference>
<dbReference type="EMBL" id="CAJNOC010005975">
    <property type="protein sequence ID" value="CAF1066768.1"/>
    <property type="molecule type" value="Genomic_DNA"/>
</dbReference>